<dbReference type="Proteomes" id="UP000886289">
    <property type="component" value="Unassembled WGS sequence"/>
</dbReference>
<sequence>MKFLYPDKLEFLVLTGYISKKAHPKYNDLFIYNYTKKTHYEQNWNYITIQARGLVLDKSYNIIAKPFNKFFYLDSPETQIQLEKLAKIKDINLKKYYITKKYDGCLIIVFKYNNEIIVTTRGQFDTNYAKFAYDFIYHLGIDKYIEKNKTYLFELIGPIFPHIVKYGENDLKLLAINEIKDNEIIEINLYDKKIRKELEAKKFNLVEYYEKLTIKEAKEILEATEPENFEGFVIHFPYFNNLRIKLKSNKFKEEEKNLVKYIKYEQFS</sequence>
<evidence type="ECO:0000313" key="2">
    <source>
        <dbReference type="EMBL" id="HDD44013.1"/>
    </source>
</evidence>
<evidence type="ECO:0000259" key="1">
    <source>
        <dbReference type="Pfam" id="PF09511"/>
    </source>
</evidence>
<name>A0A7C0U2J1_DESA2</name>
<dbReference type="EMBL" id="DRBS01000153">
    <property type="protein sequence ID" value="HDD44013.1"/>
    <property type="molecule type" value="Genomic_DNA"/>
</dbReference>
<gene>
    <name evidence="2" type="ORF">ENG63_04025</name>
</gene>
<dbReference type="Gene3D" id="3.30.470.30">
    <property type="entry name" value="DNA ligase/mRNA capping enzyme"/>
    <property type="match status" value="1"/>
</dbReference>
<dbReference type="Pfam" id="PF09511">
    <property type="entry name" value="RNA_lig_T4_1"/>
    <property type="match status" value="1"/>
</dbReference>
<feature type="domain" description="T4 RNA ligase 1-like N-terminal" evidence="1">
    <location>
        <begin position="50"/>
        <end position="238"/>
    </location>
</feature>
<accession>A0A7C0U2J1</accession>
<protein>
    <recommendedName>
        <fullName evidence="1">T4 RNA ligase 1-like N-terminal domain-containing protein</fullName>
    </recommendedName>
</protein>
<proteinExistence type="predicted"/>
<organism evidence="2">
    <name type="scientific">Desulfofervidus auxilii</name>
    <dbReference type="NCBI Taxonomy" id="1621989"/>
    <lineage>
        <taxon>Bacteria</taxon>
        <taxon>Pseudomonadati</taxon>
        <taxon>Thermodesulfobacteriota</taxon>
        <taxon>Candidatus Desulfofervidia</taxon>
        <taxon>Candidatus Desulfofervidales</taxon>
        <taxon>Candidatus Desulfofervidaceae</taxon>
        <taxon>Candidatus Desulfofervidus</taxon>
    </lineage>
</organism>
<comment type="caution">
    <text evidence="2">The sequence shown here is derived from an EMBL/GenBank/DDBJ whole genome shotgun (WGS) entry which is preliminary data.</text>
</comment>
<dbReference type="SUPFAM" id="SSF56091">
    <property type="entry name" value="DNA ligase/mRNA capping enzyme, catalytic domain"/>
    <property type="match status" value="1"/>
</dbReference>
<dbReference type="AlphaFoldDB" id="A0A7C0U2J1"/>
<reference evidence="2" key="1">
    <citation type="journal article" date="2020" name="mSystems">
        <title>Genome- and Community-Level Interaction Insights into Carbon Utilization and Element Cycling Functions of Hydrothermarchaeota in Hydrothermal Sediment.</title>
        <authorList>
            <person name="Zhou Z."/>
            <person name="Liu Y."/>
            <person name="Xu W."/>
            <person name="Pan J."/>
            <person name="Luo Z.H."/>
            <person name="Li M."/>
        </authorList>
    </citation>
    <scope>NUCLEOTIDE SEQUENCE [LARGE SCALE GENOMIC DNA]</scope>
    <source>
        <strain evidence="2">HyVt-233</strain>
    </source>
</reference>
<dbReference type="InterPro" id="IPR019039">
    <property type="entry name" value="T4-Rnl1-like_N"/>
</dbReference>